<evidence type="ECO:0000313" key="3">
    <source>
        <dbReference type="Proteomes" id="UP000445696"/>
    </source>
</evidence>
<keyword evidence="2" id="KW-0808">Transferase</keyword>
<comment type="caution">
    <text evidence="2">The sequence shown here is derived from an EMBL/GenBank/DDBJ whole genome shotgun (WGS) entry which is preliminary data.</text>
</comment>
<organism evidence="2 3">
    <name type="scientific">Sneathiella chungangensis</name>
    <dbReference type="NCBI Taxonomy" id="1418234"/>
    <lineage>
        <taxon>Bacteria</taxon>
        <taxon>Pseudomonadati</taxon>
        <taxon>Pseudomonadota</taxon>
        <taxon>Alphaproteobacteria</taxon>
        <taxon>Sneathiellales</taxon>
        <taxon>Sneathiellaceae</taxon>
        <taxon>Sneathiella</taxon>
    </lineage>
</organism>
<sequence length="136" mass="14519">MVSSLFLAVNGTLMRGLELNGNLLAVGAEFVKEAKTSPAYRLWSINDVHPAMQRVTAGGVSVDLEIWDVPADGVATVLLQEPPGLCIGKIELSDGDWVLGVLGEATLCEGKREITEYGGWRAYWADRQTATAGPSS</sequence>
<keyword evidence="3" id="KW-1185">Reference proteome</keyword>
<protein>
    <submittedName>
        <fullName evidence="2">Glutamyl-tRNA amidotransferase</fullName>
    </submittedName>
</protein>
<dbReference type="Proteomes" id="UP000445696">
    <property type="component" value="Unassembled WGS sequence"/>
</dbReference>
<reference evidence="2 3" key="1">
    <citation type="journal article" date="2014" name="Int. J. Syst. Evol. Microbiol.">
        <title>Sneathiella chungangensis sp. nov., isolated from a marine sand, and emended description of the genus Sneathiella.</title>
        <authorList>
            <person name="Siamphan C."/>
            <person name="Kim H."/>
            <person name="Lee J.S."/>
            <person name="Kim W."/>
        </authorList>
    </citation>
    <scope>NUCLEOTIDE SEQUENCE [LARGE SCALE GENOMIC DNA]</scope>
    <source>
        <strain evidence="2 3">KCTC 32476</strain>
    </source>
</reference>
<dbReference type="Pfam" id="PF21986">
    <property type="entry name" value="AH_C"/>
    <property type="match status" value="1"/>
</dbReference>
<dbReference type="EMBL" id="WTVA01000015">
    <property type="protein sequence ID" value="MZR23752.1"/>
    <property type="molecule type" value="Genomic_DNA"/>
</dbReference>
<proteinExistence type="predicted"/>
<dbReference type="Gene3D" id="3.10.490.10">
    <property type="entry name" value="Gamma-glutamyl cyclotransferase-like"/>
    <property type="match status" value="1"/>
</dbReference>
<evidence type="ECO:0000313" key="2">
    <source>
        <dbReference type="EMBL" id="MZR23752.1"/>
    </source>
</evidence>
<dbReference type="OrthoDB" id="9811471at2"/>
<accession>A0A845MJE2</accession>
<gene>
    <name evidence="2" type="ORF">GQF03_15550</name>
</gene>
<dbReference type="AlphaFoldDB" id="A0A845MJE2"/>
<name>A0A845MJE2_9PROT</name>
<feature type="domain" description="Allophanate hydrolase C-terminal" evidence="1">
    <location>
        <begin position="7"/>
        <end position="124"/>
    </location>
</feature>
<dbReference type="InterPro" id="IPR053844">
    <property type="entry name" value="AH_C"/>
</dbReference>
<evidence type="ECO:0000259" key="1">
    <source>
        <dbReference type="Pfam" id="PF21986"/>
    </source>
</evidence>
<dbReference type="GO" id="GO:0016740">
    <property type="term" value="F:transferase activity"/>
    <property type="evidence" value="ECO:0007669"/>
    <property type="project" value="UniProtKB-KW"/>
</dbReference>